<gene>
    <name evidence="2" type="ORF">BCAM1081</name>
</gene>
<feature type="transmembrane region" description="Helical" evidence="1">
    <location>
        <begin position="139"/>
        <end position="159"/>
    </location>
</feature>
<dbReference type="KEGG" id="bcj:BCAM1081"/>
<dbReference type="RefSeq" id="WP_012493237.1">
    <property type="nucleotide sequence ID" value="NC_011001.1"/>
</dbReference>
<evidence type="ECO:0000313" key="3">
    <source>
        <dbReference type="Proteomes" id="UP000001035"/>
    </source>
</evidence>
<keyword evidence="1" id="KW-1133">Transmembrane helix</keyword>
<dbReference type="BioCyc" id="BCEN216591:G1G1V-5075-MONOMER"/>
<protein>
    <submittedName>
        <fullName evidence="2">Hypothetical phage protein</fullName>
    </submittedName>
</protein>
<keyword evidence="1" id="KW-0812">Transmembrane</keyword>
<dbReference type="eggNOG" id="ENOG5030M5R">
    <property type="taxonomic scope" value="Bacteria"/>
</dbReference>
<evidence type="ECO:0000256" key="1">
    <source>
        <dbReference type="SAM" id="Phobius"/>
    </source>
</evidence>
<evidence type="ECO:0000313" key="2">
    <source>
        <dbReference type="EMBL" id="CAR54938.1"/>
    </source>
</evidence>
<dbReference type="EMBL" id="AM747721">
    <property type="protein sequence ID" value="CAR54938.1"/>
    <property type="molecule type" value="Genomic_DNA"/>
</dbReference>
<dbReference type="HOGENOM" id="CLU_1560103_0_0_4"/>
<keyword evidence="1" id="KW-0472">Membrane</keyword>
<accession>B4EG61</accession>
<proteinExistence type="predicted"/>
<keyword evidence="3" id="KW-1185">Reference proteome</keyword>
<sequence length="160" mass="17541">MSDLLDWVEKSAIENLKTHHACADVIAKDAATTLTVFLAALGGGLAYGAKALDQNSFNWLSIGTIAFTGWFLVLSLLLVWKCLMFREMPNIYNEPRNIYQPSFSLEDLKEAEVIGLQRRIDVAAKSNVSVVKWLNGLRLAAAASPLVFIAAAFVAWRVAA</sequence>
<organism evidence="2 3">
    <name type="scientific">Burkholderia cenocepacia (strain ATCC BAA-245 / DSM 16553 / LMG 16656 / NCTC 13227 / J2315 / CF5610)</name>
    <name type="common">Burkholderia cepacia (strain J2315)</name>
    <dbReference type="NCBI Taxonomy" id="216591"/>
    <lineage>
        <taxon>Bacteria</taxon>
        <taxon>Pseudomonadati</taxon>
        <taxon>Pseudomonadota</taxon>
        <taxon>Betaproteobacteria</taxon>
        <taxon>Burkholderiales</taxon>
        <taxon>Burkholderiaceae</taxon>
        <taxon>Burkholderia</taxon>
        <taxon>Burkholderia cepacia complex</taxon>
    </lineage>
</organism>
<name>B4EG61_BURCJ</name>
<feature type="transmembrane region" description="Helical" evidence="1">
    <location>
        <begin position="59"/>
        <end position="80"/>
    </location>
</feature>
<dbReference type="Proteomes" id="UP000001035">
    <property type="component" value="Chromosome 2"/>
</dbReference>
<dbReference type="AlphaFoldDB" id="B4EG61"/>
<reference evidence="2 3" key="1">
    <citation type="journal article" date="2009" name="J. Bacteriol.">
        <title>The genome of Burkholderia cenocepacia J2315, an epidemic pathogen of cystic fibrosis patients.</title>
        <authorList>
            <person name="Holden M.T."/>
            <person name="Seth-Smith H.M."/>
            <person name="Crossman L.C."/>
            <person name="Sebaihia M."/>
            <person name="Bentley S.D."/>
            <person name="Cerdeno-Tarraga A.M."/>
            <person name="Thomson N.R."/>
            <person name="Bason N."/>
            <person name="Quail M.A."/>
            <person name="Sharp S."/>
            <person name="Cherevach I."/>
            <person name="Churcher C."/>
            <person name="Goodhead I."/>
            <person name="Hauser H."/>
            <person name="Holroyd N."/>
            <person name="Mungall K."/>
            <person name="Scott P."/>
            <person name="Walker D."/>
            <person name="White B."/>
            <person name="Rose H."/>
            <person name="Iversen P."/>
            <person name="Mil-Homens D."/>
            <person name="Rocha E.P."/>
            <person name="Fialho A.M."/>
            <person name="Baldwin A."/>
            <person name="Dowson C."/>
            <person name="Barrell B.G."/>
            <person name="Govan J.R."/>
            <person name="Vandamme P."/>
            <person name="Hart C.A."/>
            <person name="Mahenthiralingam E."/>
            <person name="Parkhill J."/>
        </authorList>
    </citation>
    <scope>NUCLEOTIDE SEQUENCE [LARGE SCALE GENOMIC DNA]</scope>
    <source>
        <strain evidence="3">ATCC BAA-245 / DSM 16553 / LMG 16656 / NCTC 13227 / J2315 / CF5610</strain>
    </source>
</reference>